<feature type="region of interest" description="Disordered" evidence="1">
    <location>
        <begin position="141"/>
        <end position="160"/>
    </location>
</feature>
<keyword evidence="2" id="KW-0472">Membrane</keyword>
<evidence type="ECO:0000313" key="4">
    <source>
        <dbReference type="Proteomes" id="UP001596096"/>
    </source>
</evidence>
<evidence type="ECO:0000313" key="3">
    <source>
        <dbReference type="EMBL" id="MFC5817449.1"/>
    </source>
</evidence>
<keyword evidence="2" id="KW-0812">Transmembrane</keyword>
<comment type="caution">
    <text evidence="3">The sequence shown here is derived from an EMBL/GenBank/DDBJ whole genome shotgun (WGS) entry which is preliminary data.</text>
</comment>
<name>A0ABW1BVX6_9ACTN</name>
<reference evidence="4" key="1">
    <citation type="journal article" date="2019" name="Int. J. Syst. Evol. Microbiol.">
        <title>The Global Catalogue of Microorganisms (GCM) 10K type strain sequencing project: providing services to taxonomists for standard genome sequencing and annotation.</title>
        <authorList>
            <consortium name="The Broad Institute Genomics Platform"/>
            <consortium name="The Broad Institute Genome Sequencing Center for Infectious Disease"/>
            <person name="Wu L."/>
            <person name="Ma J."/>
        </authorList>
    </citation>
    <scope>NUCLEOTIDE SEQUENCE [LARGE SCALE GENOMIC DNA]</scope>
    <source>
        <strain evidence="4">CGMCC 4.7106</strain>
    </source>
</reference>
<gene>
    <name evidence="3" type="ORF">ACFPUY_20330</name>
</gene>
<evidence type="ECO:0008006" key="5">
    <source>
        <dbReference type="Google" id="ProtNLM"/>
    </source>
</evidence>
<feature type="region of interest" description="Disordered" evidence="1">
    <location>
        <begin position="213"/>
        <end position="272"/>
    </location>
</feature>
<feature type="transmembrane region" description="Helical" evidence="2">
    <location>
        <begin position="70"/>
        <end position="90"/>
    </location>
</feature>
<dbReference type="EMBL" id="JBHSNW010000009">
    <property type="protein sequence ID" value="MFC5817449.1"/>
    <property type="molecule type" value="Genomic_DNA"/>
</dbReference>
<proteinExistence type="predicted"/>
<keyword evidence="4" id="KW-1185">Reference proteome</keyword>
<evidence type="ECO:0000256" key="1">
    <source>
        <dbReference type="SAM" id="MobiDB-lite"/>
    </source>
</evidence>
<organism evidence="3 4">
    <name type="scientific">Nonomuraea harbinensis</name>
    <dbReference type="NCBI Taxonomy" id="1286938"/>
    <lineage>
        <taxon>Bacteria</taxon>
        <taxon>Bacillati</taxon>
        <taxon>Actinomycetota</taxon>
        <taxon>Actinomycetes</taxon>
        <taxon>Streptosporangiales</taxon>
        <taxon>Streptosporangiaceae</taxon>
        <taxon>Nonomuraea</taxon>
    </lineage>
</organism>
<keyword evidence="2" id="KW-1133">Transmembrane helix</keyword>
<sequence length="272" mass="27011">MDDLRLLQEMRADAPEPGEARLAEMRAALSEEITLSGLTAGTPPREAVAAGALATQGAVRGTAARRVPRFVKLGVALSGVAAAALAALLVNGGAAPAFAVTSQADGSIKVTINEFSDPGSLEEALADKGVNAAVDYLPEGKTCQGTRGEPAKASGRVETGLRSNGGGVDFTITKGAVGSGETLVLAISGGGSGKAPSGMNVAVIKGEVKECTPVSVPAPADSGEGEKGSEVNEQGGPEKGTHTVTEGDDQGPRHDTGGSSDDGSKILHSSGD</sequence>
<accession>A0ABW1BVX6</accession>
<dbReference type="Proteomes" id="UP001596096">
    <property type="component" value="Unassembled WGS sequence"/>
</dbReference>
<evidence type="ECO:0000256" key="2">
    <source>
        <dbReference type="SAM" id="Phobius"/>
    </source>
</evidence>
<dbReference type="RefSeq" id="WP_219546533.1">
    <property type="nucleotide sequence ID" value="NZ_JAHKRN010000025.1"/>
</dbReference>
<protein>
    <recommendedName>
        <fullName evidence="5">DUF5667 domain-containing protein</fullName>
    </recommendedName>
</protein>